<dbReference type="PANTHER" id="PTHR33428:SF14">
    <property type="entry name" value="CARBOXYLESTERASE TYPE B DOMAIN-CONTAINING PROTEIN"/>
    <property type="match status" value="1"/>
</dbReference>
<gene>
    <name evidence="4" type="ORF">ABENE_19215</name>
</gene>
<dbReference type="STRING" id="1121022.GCA_000376105_00986"/>
<protein>
    <recommendedName>
        <fullName evidence="3">Dienelactone hydrolase domain-containing protein</fullName>
    </recommendedName>
</protein>
<evidence type="ECO:0000256" key="1">
    <source>
        <dbReference type="SAM" id="MobiDB-lite"/>
    </source>
</evidence>
<dbReference type="GO" id="GO:0016787">
    <property type="term" value="F:hydrolase activity"/>
    <property type="evidence" value="ECO:0007669"/>
    <property type="project" value="InterPro"/>
</dbReference>
<evidence type="ECO:0000313" key="4">
    <source>
        <dbReference type="EMBL" id="ESQ85313.1"/>
    </source>
</evidence>
<keyword evidence="5" id="KW-1185">Reference proteome</keyword>
<dbReference type="eggNOG" id="COG4188">
    <property type="taxonomic scope" value="Bacteria"/>
</dbReference>
<dbReference type="Pfam" id="PF01738">
    <property type="entry name" value="DLH"/>
    <property type="match status" value="1"/>
</dbReference>
<reference evidence="4 5" key="1">
    <citation type="journal article" date="2014" name="Nature">
        <title>Sequential evolution of bacterial morphology by co-option of a developmental regulator.</title>
        <authorList>
            <person name="Jiang C."/>
            <person name="Brown P.J."/>
            <person name="Ducret A."/>
            <person name="Brun Y.V."/>
        </authorList>
    </citation>
    <scope>NUCLEOTIDE SEQUENCE [LARGE SCALE GENOMIC DNA]</scope>
    <source>
        <strain evidence="4 5">DSM 16100</strain>
    </source>
</reference>
<dbReference type="InterPro" id="IPR029058">
    <property type="entry name" value="AB_hydrolase_fold"/>
</dbReference>
<evidence type="ECO:0000256" key="2">
    <source>
        <dbReference type="SAM" id="SignalP"/>
    </source>
</evidence>
<dbReference type="AlphaFoldDB" id="V4R1N1"/>
<feature type="chain" id="PRO_5004728319" description="Dienelactone hydrolase domain-containing protein" evidence="2">
    <location>
        <begin position="24"/>
        <end position="334"/>
    </location>
</feature>
<evidence type="ECO:0000259" key="3">
    <source>
        <dbReference type="Pfam" id="PF01738"/>
    </source>
</evidence>
<dbReference type="PANTHER" id="PTHR33428">
    <property type="entry name" value="CHLOROPHYLLASE-2, CHLOROPLASTIC"/>
    <property type="match status" value="1"/>
</dbReference>
<dbReference type="Proteomes" id="UP000017837">
    <property type="component" value="Unassembled WGS sequence"/>
</dbReference>
<proteinExistence type="predicted"/>
<accession>V4R1N1</accession>
<dbReference type="EMBL" id="AWGB01000061">
    <property type="protein sequence ID" value="ESQ85313.1"/>
    <property type="molecule type" value="Genomic_DNA"/>
</dbReference>
<dbReference type="RefSeq" id="WP_018080654.1">
    <property type="nucleotide sequence ID" value="NZ_AQWM01000002.1"/>
</dbReference>
<name>V4R1N1_9CAUL</name>
<evidence type="ECO:0000313" key="5">
    <source>
        <dbReference type="Proteomes" id="UP000017837"/>
    </source>
</evidence>
<sequence>MKYTTGLSLIALMTMAMAGSVVAQNAPPPNMPVFPPQTAEEKAKSDADQAAYAKAPDTEGTGAYPAMKEQDSSLPNHVVYRPKDLSKVASGTLGIVAWGNGACSADGAGSRLHLAELASYGYVVIAPGGIYSGPGSTPEPKRPEGAAPGTATTGADVKAGLEWALAENARSGSPYFGKIDPAKIAVSGFSCGGIQALGLAGDPRVKAVIIDNSGTFPDGNNFLSALNVTKATLKTLHTPILYILGGPKDIAYKNGMDDFEHINHVPVMVANNSASHGGDFLRPNGGPSAKVAVQWLEWQLRGDKTAETYFVGEACGLCTDKEWTIQRKNFPTAK</sequence>
<dbReference type="Gene3D" id="3.40.50.1820">
    <property type="entry name" value="alpha/beta hydrolase"/>
    <property type="match status" value="1"/>
</dbReference>
<feature type="region of interest" description="Disordered" evidence="1">
    <location>
        <begin position="134"/>
        <end position="153"/>
    </location>
</feature>
<feature type="domain" description="Dienelactone hydrolase" evidence="3">
    <location>
        <begin position="115"/>
        <end position="247"/>
    </location>
</feature>
<dbReference type="InterPro" id="IPR002925">
    <property type="entry name" value="Dienelactn_hydro"/>
</dbReference>
<keyword evidence="2" id="KW-0732">Signal</keyword>
<dbReference type="SUPFAM" id="SSF53474">
    <property type="entry name" value="alpha/beta-Hydrolases"/>
    <property type="match status" value="1"/>
</dbReference>
<dbReference type="PATRIC" id="fig|1121022.4.peg.3938"/>
<feature type="signal peptide" evidence="2">
    <location>
        <begin position="1"/>
        <end position="23"/>
    </location>
</feature>
<comment type="caution">
    <text evidence="4">The sequence shown here is derived from an EMBL/GenBank/DDBJ whole genome shotgun (WGS) entry which is preliminary data.</text>
</comment>
<organism evidence="4 5">
    <name type="scientific">Asticcacaulis benevestitus DSM 16100 = ATCC BAA-896</name>
    <dbReference type="NCBI Taxonomy" id="1121022"/>
    <lineage>
        <taxon>Bacteria</taxon>
        <taxon>Pseudomonadati</taxon>
        <taxon>Pseudomonadota</taxon>
        <taxon>Alphaproteobacteria</taxon>
        <taxon>Caulobacterales</taxon>
        <taxon>Caulobacteraceae</taxon>
        <taxon>Asticcacaulis</taxon>
    </lineage>
</organism>
<feature type="region of interest" description="Disordered" evidence="1">
    <location>
        <begin position="33"/>
        <end position="70"/>
    </location>
</feature>